<sequence length="224" mass="24997">MFVCLYPFHAIFGLALNGPSGLFTSGISLFFECSVVAGMLSNWLLLPGPLKSLFDSVLVKEGYHDLVLKGKLRRSLKLPWEIRMKQAIIANAKGIFLPLWIIKILIIFFLNFIPVLGPIFMVVIKGPKNGAVAHSAYFQMRGFNKKQRDTWIRRRKGAYIGFGITAGIFTSLPLLGILFNFSNCAGAALWAVEFERKRALVLSSTPESPTFQSQLKRVLGLDTQ</sequence>
<evidence type="ECO:0000313" key="7">
    <source>
        <dbReference type="Proteomes" id="UP000095009"/>
    </source>
</evidence>
<dbReference type="GO" id="GO:0005619">
    <property type="term" value="C:ascospore wall"/>
    <property type="evidence" value="ECO:0007669"/>
    <property type="project" value="TreeGrafter"/>
</dbReference>
<evidence type="ECO:0008006" key="8">
    <source>
        <dbReference type="Google" id="ProtNLM"/>
    </source>
</evidence>
<comment type="subcellular location">
    <subcellularLocation>
        <location evidence="1">Membrane</location>
        <topology evidence="1">Multi-pass membrane protein</topology>
    </subcellularLocation>
</comment>
<reference evidence="6 7" key="1">
    <citation type="journal article" date="2016" name="Proc. Natl. Acad. Sci. U.S.A.">
        <title>Comparative genomics of biotechnologically important yeasts.</title>
        <authorList>
            <person name="Riley R."/>
            <person name="Haridas S."/>
            <person name="Wolfe K.H."/>
            <person name="Lopes M.R."/>
            <person name="Hittinger C.T."/>
            <person name="Goeker M."/>
            <person name="Salamov A.A."/>
            <person name="Wisecaver J.H."/>
            <person name="Long T.M."/>
            <person name="Calvey C.H."/>
            <person name="Aerts A.L."/>
            <person name="Barry K.W."/>
            <person name="Choi C."/>
            <person name="Clum A."/>
            <person name="Coughlan A.Y."/>
            <person name="Deshpande S."/>
            <person name="Douglass A.P."/>
            <person name="Hanson S.J."/>
            <person name="Klenk H.-P."/>
            <person name="LaButti K.M."/>
            <person name="Lapidus A."/>
            <person name="Lindquist E.A."/>
            <person name="Lipzen A.M."/>
            <person name="Meier-Kolthoff J.P."/>
            <person name="Ohm R.A."/>
            <person name="Otillar R.P."/>
            <person name="Pangilinan J.L."/>
            <person name="Peng Y."/>
            <person name="Rokas A."/>
            <person name="Rosa C.A."/>
            <person name="Scheuner C."/>
            <person name="Sibirny A.A."/>
            <person name="Slot J.C."/>
            <person name="Stielow J.B."/>
            <person name="Sun H."/>
            <person name="Kurtzman C.P."/>
            <person name="Blackwell M."/>
            <person name="Grigoriev I.V."/>
            <person name="Jeffries T.W."/>
        </authorList>
    </citation>
    <scope>NUCLEOTIDE SEQUENCE [LARGE SCALE GENOMIC DNA]</scope>
    <source>
        <strain evidence="6 7">DSM 6958</strain>
    </source>
</reference>
<dbReference type="InterPro" id="IPR059112">
    <property type="entry name" value="CysZ/EI24"/>
</dbReference>
<keyword evidence="4 5" id="KW-0472">Membrane</keyword>
<keyword evidence="2 5" id="KW-0812">Transmembrane</keyword>
<dbReference type="GO" id="GO:0005628">
    <property type="term" value="C:prospore membrane"/>
    <property type="evidence" value="ECO:0007669"/>
    <property type="project" value="TreeGrafter"/>
</dbReference>
<dbReference type="STRING" id="857566.A0A1E3PG86"/>
<evidence type="ECO:0000313" key="6">
    <source>
        <dbReference type="EMBL" id="ODQ63932.1"/>
    </source>
</evidence>
<dbReference type="Proteomes" id="UP000095009">
    <property type="component" value="Unassembled WGS sequence"/>
</dbReference>
<feature type="transmembrane region" description="Helical" evidence="5">
    <location>
        <begin position="119"/>
        <end position="138"/>
    </location>
</feature>
<feature type="transmembrane region" description="Helical" evidence="5">
    <location>
        <begin position="159"/>
        <end position="179"/>
    </location>
</feature>
<feature type="transmembrane region" description="Helical" evidence="5">
    <location>
        <begin position="94"/>
        <end position="113"/>
    </location>
</feature>
<dbReference type="InterPro" id="IPR052786">
    <property type="entry name" value="Spore_wall_assembly"/>
</dbReference>
<evidence type="ECO:0000256" key="1">
    <source>
        <dbReference type="ARBA" id="ARBA00004141"/>
    </source>
</evidence>
<keyword evidence="7" id="KW-1185">Reference proteome</keyword>
<dbReference type="Pfam" id="PF07264">
    <property type="entry name" value="EI24"/>
    <property type="match status" value="1"/>
</dbReference>
<name>A0A1E3PG86_9ASCO</name>
<evidence type="ECO:0000256" key="3">
    <source>
        <dbReference type="ARBA" id="ARBA00022989"/>
    </source>
</evidence>
<keyword evidence="3 5" id="KW-1133">Transmembrane helix</keyword>
<dbReference type="GO" id="GO:0005811">
    <property type="term" value="C:lipid droplet"/>
    <property type="evidence" value="ECO:0007669"/>
    <property type="project" value="TreeGrafter"/>
</dbReference>
<evidence type="ECO:0000256" key="4">
    <source>
        <dbReference type="ARBA" id="ARBA00023136"/>
    </source>
</evidence>
<gene>
    <name evidence="6" type="ORF">NADFUDRAFT_27614</name>
</gene>
<dbReference type="PANTHER" id="PTHR34292:SF2">
    <property type="entry name" value="OUTER SPORE WALL PROTEIN LDS1"/>
    <property type="match status" value="1"/>
</dbReference>
<dbReference type="EMBL" id="KV454413">
    <property type="protein sequence ID" value="ODQ63932.1"/>
    <property type="molecule type" value="Genomic_DNA"/>
</dbReference>
<dbReference type="OrthoDB" id="10012223at2759"/>
<proteinExistence type="predicted"/>
<dbReference type="PANTHER" id="PTHR34292">
    <property type="entry name" value="OUTER SPORE WALL PROTEIN LDS1"/>
    <property type="match status" value="1"/>
</dbReference>
<dbReference type="AlphaFoldDB" id="A0A1E3PG86"/>
<evidence type="ECO:0000256" key="5">
    <source>
        <dbReference type="SAM" id="Phobius"/>
    </source>
</evidence>
<protein>
    <recommendedName>
        <fullName evidence="8">Outer spore wall protein RRT8</fullName>
    </recommendedName>
</protein>
<organism evidence="6 7">
    <name type="scientific">Nadsonia fulvescens var. elongata DSM 6958</name>
    <dbReference type="NCBI Taxonomy" id="857566"/>
    <lineage>
        <taxon>Eukaryota</taxon>
        <taxon>Fungi</taxon>
        <taxon>Dikarya</taxon>
        <taxon>Ascomycota</taxon>
        <taxon>Saccharomycotina</taxon>
        <taxon>Dipodascomycetes</taxon>
        <taxon>Dipodascales</taxon>
        <taxon>Dipodascales incertae sedis</taxon>
        <taxon>Nadsonia</taxon>
    </lineage>
</organism>
<evidence type="ECO:0000256" key="2">
    <source>
        <dbReference type="ARBA" id="ARBA00022692"/>
    </source>
</evidence>
<accession>A0A1E3PG86</accession>